<dbReference type="InterPro" id="IPR018485">
    <property type="entry name" value="FGGY_C"/>
</dbReference>
<dbReference type="GO" id="GO:0019301">
    <property type="term" value="P:rhamnose catabolic process"/>
    <property type="evidence" value="ECO:0007669"/>
    <property type="project" value="UniProtKB-UniRule"/>
</dbReference>
<keyword evidence="4 7" id="KW-0418">Kinase</keyword>
<dbReference type="InterPro" id="IPR050406">
    <property type="entry name" value="FGGY_Carb_Kinase"/>
</dbReference>
<keyword evidence="12" id="KW-1185">Reference proteome</keyword>
<dbReference type="Gene3D" id="3.30.420.40">
    <property type="match status" value="2"/>
</dbReference>
<sequence length="483" mass="54456">MNNYLAVDIGASSGRVVWGTLRDGALRLREIHRFSNGFHEKDGKFCWDIEYLFEQILLGLRKAKALGIETCTLGIDTWAVDYVLMDREGERIGEVYAYRDPRTNGAPELLHRHIPFQEIYAKTGIQQLSFNTLYQLYVHDREELKAAEHILLVPDYLHFRLCGVLKSEATNASTTQLLNLHTQDYDAELLALLGLQRSRFPELVRPGARLGFIREELVRAHGLPRCEVICAATHDTASAVLGVPAQGTSWGYLSSGTWSLIGVERERPLTSRLAMEYNYTNEWGAFGTYRFLKNMMGMWLIQQVRKELGNAYSFAELAELAATAEPFRSLIPCSDDRFMNPPNMTEAIRSFCRQSGQPVPASPGELARCIFDSMALSYDVYVRELEHVTGEPLKQLHIVGGGSNNAFLCQLGADLLGMEIYAGPTEATVLGNLAVQMIADGAIRDLGEAREMIRHSFEIRKYEPRPEDPARLKELRDRYRSLG</sequence>
<comment type="caution">
    <text evidence="7">Lacks conserved residue(s) required for the propagation of feature annotation.</text>
</comment>
<dbReference type="NCBIfam" id="TIGR02627">
    <property type="entry name" value="rhamnulo_kin"/>
    <property type="match status" value="1"/>
</dbReference>
<evidence type="ECO:0000256" key="6">
    <source>
        <dbReference type="ARBA" id="ARBA00023308"/>
    </source>
</evidence>
<protein>
    <recommendedName>
        <fullName evidence="7 8">Rhamnulokinase</fullName>
        <shortName evidence="7">RhaB</shortName>
        <ecNumber evidence="7 8">2.7.1.5</ecNumber>
    </recommendedName>
    <alternativeName>
        <fullName evidence="7">ATP:L-rhamnulose phosphotransferase</fullName>
    </alternativeName>
    <alternativeName>
        <fullName evidence="7">L-rhamnulose 1-kinase</fullName>
    </alternativeName>
    <alternativeName>
        <fullName evidence="7">Rhamnulose kinase</fullName>
    </alternativeName>
</protein>
<dbReference type="InterPro" id="IPR013449">
    <property type="entry name" value="Rhamnulokinase"/>
</dbReference>
<evidence type="ECO:0000313" key="12">
    <source>
        <dbReference type="Proteomes" id="UP000679779"/>
    </source>
</evidence>
<dbReference type="GO" id="GO:0005524">
    <property type="term" value="F:ATP binding"/>
    <property type="evidence" value="ECO:0007669"/>
    <property type="project" value="UniProtKB-KW"/>
</dbReference>
<dbReference type="SUPFAM" id="SSF53067">
    <property type="entry name" value="Actin-like ATPase domain"/>
    <property type="match status" value="2"/>
</dbReference>
<keyword evidence="7" id="KW-1015">Disulfide bond</keyword>
<feature type="binding site" evidence="7">
    <location>
        <position position="401"/>
    </location>
    <ligand>
        <name>ATP</name>
        <dbReference type="ChEBI" id="CHEBI:30616"/>
    </ligand>
</feature>
<evidence type="ECO:0000259" key="10">
    <source>
        <dbReference type="Pfam" id="PF02782"/>
    </source>
</evidence>
<feature type="active site" description="Proton acceptor" evidence="7">
    <location>
        <position position="235"/>
    </location>
</feature>
<dbReference type="InterPro" id="IPR018484">
    <property type="entry name" value="FGGY_N"/>
</dbReference>
<evidence type="ECO:0000259" key="9">
    <source>
        <dbReference type="Pfam" id="PF00370"/>
    </source>
</evidence>
<keyword evidence="7" id="KW-0460">Magnesium</keyword>
<keyword evidence="6 7" id="KW-0684">Rhamnose metabolism</keyword>
<keyword evidence="2 7" id="KW-0808">Transferase</keyword>
<dbReference type="RefSeq" id="WP_160040192.1">
    <property type="nucleotide sequence ID" value="NZ_BORQ01000001.1"/>
</dbReference>
<dbReference type="Proteomes" id="UP000679779">
    <property type="component" value="Unassembled WGS sequence"/>
</dbReference>
<dbReference type="InterPro" id="IPR000577">
    <property type="entry name" value="Carb_kinase_FGGY"/>
</dbReference>
<evidence type="ECO:0000313" key="11">
    <source>
        <dbReference type="EMBL" id="GIO30257.1"/>
    </source>
</evidence>
<feature type="disulfide bond" evidence="7">
    <location>
        <begin position="352"/>
        <end position="369"/>
    </location>
</feature>
<feature type="binding site" evidence="7">
    <location>
        <position position="302"/>
    </location>
    <ligand>
        <name>ATP</name>
        <dbReference type="ChEBI" id="CHEBI:30616"/>
    </ligand>
</feature>
<feature type="binding site" evidence="7">
    <location>
        <begin position="11"/>
        <end position="15"/>
    </location>
    <ligand>
        <name>ATP</name>
        <dbReference type="ChEBI" id="CHEBI:30616"/>
    </ligand>
</feature>
<keyword evidence="5 7" id="KW-0067">ATP-binding</keyword>
<dbReference type="EMBL" id="BORQ01000001">
    <property type="protein sequence ID" value="GIO30257.1"/>
    <property type="molecule type" value="Genomic_DNA"/>
</dbReference>
<evidence type="ECO:0000256" key="5">
    <source>
        <dbReference type="ARBA" id="ARBA00022840"/>
    </source>
</evidence>
<dbReference type="HAMAP" id="MF_01535">
    <property type="entry name" value="Rhamnulokinase"/>
    <property type="match status" value="1"/>
</dbReference>
<dbReference type="PIRSF" id="PIRSF000538">
    <property type="entry name" value="GlpK"/>
    <property type="match status" value="1"/>
</dbReference>
<dbReference type="EC" id="2.7.1.5" evidence="7 8"/>
<dbReference type="CDD" id="cd07771">
    <property type="entry name" value="ASKHA_NBD_FGGY_RhaB-like"/>
    <property type="match status" value="1"/>
</dbReference>
<comment type="similarity">
    <text evidence="1">Belongs to the FGGY kinase family.</text>
</comment>
<comment type="catalytic activity">
    <reaction evidence="7">
        <text>L-rhamnulose + ATP = L-rhamnulose 1-phosphate + ADP + H(+)</text>
        <dbReference type="Rhea" id="RHEA:20117"/>
        <dbReference type="ChEBI" id="CHEBI:15378"/>
        <dbReference type="ChEBI" id="CHEBI:17897"/>
        <dbReference type="ChEBI" id="CHEBI:30616"/>
        <dbReference type="ChEBI" id="CHEBI:58313"/>
        <dbReference type="ChEBI" id="CHEBI:456216"/>
        <dbReference type="EC" id="2.7.1.5"/>
    </reaction>
</comment>
<evidence type="ECO:0000256" key="7">
    <source>
        <dbReference type="HAMAP-Rule" id="MF_01535"/>
    </source>
</evidence>
<feature type="binding site" evidence="7">
    <location>
        <position position="257"/>
    </location>
    <ligand>
        <name>ATP</name>
        <dbReference type="ChEBI" id="CHEBI:30616"/>
    </ligand>
</feature>
<comment type="caution">
    <text evidence="11">The sequence shown here is derived from an EMBL/GenBank/DDBJ whole genome shotgun (WGS) entry which is preliminary data.</text>
</comment>
<comment type="similarity">
    <text evidence="7">Belongs to the rhamnulokinase family.</text>
</comment>
<name>A0A919XCQ7_9BACL</name>
<comment type="pathway">
    <text evidence="7">Carbohydrate degradation; L-rhamnose degradation; glycerone phosphate from L-rhamnose: step 2/3.</text>
</comment>
<evidence type="ECO:0000256" key="2">
    <source>
        <dbReference type="ARBA" id="ARBA00022679"/>
    </source>
</evidence>
<dbReference type="InterPro" id="IPR043129">
    <property type="entry name" value="ATPase_NBD"/>
</dbReference>
<dbReference type="Pfam" id="PF00370">
    <property type="entry name" value="FGGY_N"/>
    <property type="match status" value="1"/>
</dbReference>
<feature type="binding site" evidence="7">
    <location>
        <begin position="234"/>
        <end position="236"/>
    </location>
    <ligand>
        <name>substrate</name>
    </ligand>
</feature>
<evidence type="ECO:0000256" key="1">
    <source>
        <dbReference type="ARBA" id="ARBA00009156"/>
    </source>
</evidence>
<dbReference type="AlphaFoldDB" id="A0A919XCQ7"/>
<evidence type="ECO:0000256" key="4">
    <source>
        <dbReference type="ARBA" id="ARBA00022777"/>
    </source>
</evidence>
<dbReference type="GO" id="GO:0008993">
    <property type="term" value="F:rhamnulokinase activity"/>
    <property type="evidence" value="ECO:0007669"/>
    <property type="project" value="UniProtKB-UniRule"/>
</dbReference>
<evidence type="ECO:0000256" key="8">
    <source>
        <dbReference type="NCBIfam" id="TIGR02627"/>
    </source>
</evidence>
<feature type="binding site" evidence="7">
    <location>
        <position position="79"/>
    </location>
    <ligand>
        <name>substrate</name>
    </ligand>
</feature>
<feature type="binding site" evidence="7">
    <location>
        <position position="294"/>
    </location>
    <ligand>
        <name>substrate</name>
    </ligand>
</feature>
<evidence type="ECO:0000256" key="3">
    <source>
        <dbReference type="ARBA" id="ARBA00022741"/>
    </source>
</evidence>
<comment type="function">
    <text evidence="7">Involved in the catabolism of L-rhamnose (6-deoxy-L-mannose). Catalyzes the transfer of the gamma-phosphate group from ATP to the 1-hydroxyl group of L-rhamnulose to yield L-rhamnulose 1-phosphate.</text>
</comment>
<gene>
    <name evidence="7 11" type="primary">rhaB</name>
    <name evidence="11" type="ORF">J2TS6_13980</name>
</gene>
<accession>A0A919XCQ7</accession>
<keyword evidence="3 7" id="KW-0547">Nucleotide-binding</keyword>
<proteinExistence type="inferred from homology"/>
<comment type="cofactor">
    <cofactor evidence="7">
        <name>Mg(2+)</name>
        <dbReference type="ChEBI" id="CHEBI:18420"/>
    </cofactor>
</comment>
<reference evidence="11" key="1">
    <citation type="submission" date="2021-03" db="EMBL/GenBank/DDBJ databases">
        <title>Antimicrobial resistance genes in bacteria isolated from Japanese honey, and their potential for conferring macrolide and lincosamide resistance in the American foulbrood pathogen Paenibacillus larvae.</title>
        <authorList>
            <person name="Okamoto M."/>
            <person name="Kumagai M."/>
            <person name="Kanamori H."/>
            <person name="Takamatsu D."/>
        </authorList>
    </citation>
    <scope>NUCLEOTIDE SEQUENCE</scope>
    <source>
        <strain evidence="11">J2TS6</strain>
    </source>
</reference>
<feature type="domain" description="Carbohydrate kinase FGGY C-terminal" evidence="10">
    <location>
        <begin position="252"/>
        <end position="439"/>
    </location>
</feature>
<organism evidence="11 12">
    <name type="scientific">Paenibacillus albilobatus</name>
    <dbReference type="NCBI Taxonomy" id="2716884"/>
    <lineage>
        <taxon>Bacteria</taxon>
        <taxon>Bacillati</taxon>
        <taxon>Bacillota</taxon>
        <taxon>Bacilli</taxon>
        <taxon>Bacillales</taxon>
        <taxon>Paenibacillaceae</taxon>
        <taxon>Paenibacillus</taxon>
    </lineage>
</organism>
<dbReference type="Pfam" id="PF02782">
    <property type="entry name" value="FGGY_C"/>
    <property type="match status" value="1"/>
</dbReference>
<feature type="domain" description="Carbohydrate kinase FGGY N-terminal" evidence="9">
    <location>
        <begin position="4"/>
        <end position="242"/>
    </location>
</feature>
<dbReference type="PANTHER" id="PTHR43095">
    <property type="entry name" value="SUGAR KINASE"/>
    <property type="match status" value="1"/>
</dbReference>